<keyword evidence="6 8" id="KW-0131">Cell cycle</keyword>
<comment type="subcellular location">
    <subcellularLocation>
        <location evidence="8 9">Cytoplasm</location>
    </subcellularLocation>
</comment>
<feature type="binding site" evidence="8">
    <location>
        <position position="190"/>
    </location>
    <ligand>
        <name>UDP-N-acetyl-alpha-D-muramoyl-L-alanyl-D-glutamate</name>
        <dbReference type="ChEBI" id="CHEBI:83900"/>
    </ligand>
</feature>
<dbReference type="GO" id="GO:0005524">
    <property type="term" value="F:ATP binding"/>
    <property type="evidence" value="ECO:0007669"/>
    <property type="project" value="UniProtKB-UniRule"/>
</dbReference>
<feature type="binding site" evidence="8">
    <location>
        <position position="198"/>
    </location>
    <ligand>
        <name>UDP-N-acetyl-alpha-D-muramoyl-L-alanyl-D-glutamate</name>
        <dbReference type="ChEBI" id="CHEBI:83900"/>
    </ligand>
</feature>
<evidence type="ECO:0000259" key="10">
    <source>
        <dbReference type="Pfam" id="PF01225"/>
    </source>
</evidence>
<evidence type="ECO:0000256" key="5">
    <source>
        <dbReference type="ARBA" id="ARBA00022984"/>
    </source>
</evidence>
<evidence type="ECO:0000256" key="4">
    <source>
        <dbReference type="ARBA" id="ARBA00022960"/>
    </source>
</evidence>
<dbReference type="Pfam" id="PF02875">
    <property type="entry name" value="Mur_ligase_C"/>
    <property type="match status" value="1"/>
</dbReference>
<dbReference type="NCBIfam" id="TIGR01085">
    <property type="entry name" value="murE"/>
    <property type="match status" value="1"/>
</dbReference>
<name>A0A0E2HBG1_9FIRM</name>
<comment type="caution">
    <text evidence="8">Lacks conserved residue(s) required for the propagation of feature annotation.</text>
</comment>
<dbReference type="GO" id="GO:0000287">
    <property type="term" value="F:magnesium ion binding"/>
    <property type="evidence" value="ECO:0007669"/>
    <property type="project" value="UniProtKB-UniRule"/>
</dbReference>
<evidence type="ECO:0000256" key="2">
    <source>
        <dbReference type="ARBA" id="ARBA00005898"/>
    </source>
</evidence>
<feature type="binding site" evidence="8">
    <location>
        <begin position="163"/>
        <end position="164"/>
    </location>
    <ligand>
        <name>UDP-N-acetyl-alpha-D-muramoyl-L-alanyl-D-glutamate</name>
        <dbReference type="ChEBI" id="CHEBI:83900"/>
    </ligand>
</feature>
<dbReference type="RefSeq" id="WP_002595685.1">
    <property type="nucleotide sequence ID" value="NZ_KB851020.1"/>
</dbReference>
<dbReference type="Gene3D" id="3.40.1190.10">
    <property type="entry name" value="Mur-like, catalytic domain"/>
    <property type="match status" value="1"/>
</dbReference>
<dbReference type="InterPro" id="IPR036615">
    <property type="entry name" value="Mur_ligase_C_dom_sf"/>
</dbReference>
<comment type="function">
    <text evidence="8">Catalyzes the addition of an amino acid to the nucleotide precursor UDP-N-acetylmuramoyl-L-alanyl-D-glutamate (UMAG) in the biosynthesis of bacterial cell-wall peptidoglycan.</text>
</comment>
<dbReference type="PANTHER" id="PTHR23135:SF4">
    <property type="entry name" value="UDP-N-ACETYLMURAMOYL-L-ALANYL-D-GLUTAMATE--2,6-DIAMINOPIMELATE LIGASE MURE HOMOLOG, CHLOROPLASTIC"/>
    <property type="match status" value="1"/>
</dbReference>
<feature type="binding site" evidence="8">
    <location>
        <begin position="121"/>
        <end position="127"/>
    </location>
    <ligand>
        <name>ATP</name>
        <dbReference type="ChEBI" id="CHEBI:30616"/>
    </ligand>
</feature>
<dbReference type="GO" id="GO:0016881">
    <property type="term" value="F:acid-amino acid ligase activity"/>
    <property type="evidence" value="ECO:0007669"/>
    <property type="project" value="UniProtKB-UniRule"/>
</dbReference>
<keyword evidence="8" id="KW-0436">Ligase</keyword>
<keyword evidence="8" id="KW-0067">ATP-binding</keyword>
<dbReference type="GO" id="GO:0009252">
    <property type="term" value="P:peptidoglycan biosynthetic process"/>
    <property type="evidence" value="ECO:0007669"/>
    <property type="project" value="UniProtKB-UniRule"/>
</dbReference>
<dbReference type="NCBIfam" id="NF001126">
    <property type="entry name" value="PRK00139.1-4"/>
    <property type="match status" value="1"/>
</dbReference>
<feature type="domain" description="Mur ligase central" evidence="12">
    <location>
        <begin position="119"/>
        <end position="325"/>
    </location>
</feature>
<dbReference type="SUPFAM" id="SSF63418">
    <property type="entry name" value="MurE/MurF N-terminal domain"/>
    <property type="match status" value="1"/>
</dbReference>
<dbReference type="GO" id="GO:0051301">
    <property type="term" value="P:cell division"/>
    <property type="evidence" value="ECO:0007669"/>
    <property type="project" value="UniProtKB-KW"/>
</dbReference>
<dbReference type="Gene3D" id="3.40.1390.10">
    <property type="entry name" value="MurE/MurF, N-terminal domain"/>
    <property type="match status" value="1"/>
</dbReference>
<dbReference type="GO" id="GO:0071555">
    <property type="term" value="P:cell wall organization"/>
    <property type="evidence" value="ECO:0007669"/>
    <property type="project" value="UniProtKB-KW"/>
</dbReference>
<dbReference type="InterPro" id="IPR013221">
    <property type="entry name" value="Mur_ligase_cen"/>
</dbReference>
<organism evidence="13 14">
    <name type="scientific">[Clostridium] clostridioforme 90A8</name>
    <dbReference type="NCBI Taxonomy" id="999408"/>
    <lineage>
        <taxon>Bacteria</taxon>
        <taxon>Bacillati</taxon>
        <taxon>Bacillota</taxon>
        <taxon>Clostridia</taxon>
        <taxon>Lachnospirales</taxon>
        <taxon>Lachnospiraceae</taxon>
        <taxon>Enterocloster</taxon>
    </lineage>
</organism>
<dbReference type="Gene3D" id="3.90.190.20">
    <property type="entry name" value="Mur ligase, C-terminal domain"/>
    <property type="match status" value="1"/>
</dbReference>
<dbReference type="GO" id="GO:0008360">
    <property type="term" value="P:regulation of cell shape"/>
    <property type="evidence" value="ECO:0007669"/>
    <property type="project" value="UniProtKB-KW"/>
</dbReference>
<evidence type="ECO:0000256" key="1">
    <source>
        <dbReference type="ARBA" id="ARBA00004752"/>
    </source>
</evidence>
<feature type="binding site" evidence="8">
    <location>
        <position position="162"/>
    </location>
    <ligand>
        <name>UDP-N-acetyl-alpha-D-muramoyl-L-alanyl-D-glutamate</name>
        <dbReference type="ChEBI" id="CHEBI:83900"/>
    </ligand>
</feature>
<proteinExistence type="inferred from homology"/>
<dbReference type="SUPFAM" id="SSF53244">
    <property type="entry name" value="MurD-like peptide ligases, peptide-binding domain"/>
    <property type="match status" value="1"/>
</dbReference>
<dbReference type="Pfam" id="PF01225">
    <property type="entry name" value="Mur_ligase"/>
    <property type="match status" value="1"/>
</dbReference>
<dbReference type="AlphaFoldDB" id="A0A0E2HBG1"/>
<dbReference type="PATRIC" id="fig|999408.3.peg.2377"/>
<feature type="modified residue" description="N6-carboxylysine" evidence="8">
    <location>
        <position position="232"/>
    </location>
</feature>
<comment type="caution">
    <text evidence="13">The sequence shown here is derived from an EMBL/GenBank/DDBJ whole genome shotgun (WGS) entry which is preliminary data.</text>
</comment>
<sequence length="511" mass="56626">MILRTWLNELDYELVRGSLDAEVTEVVYDSRKAVPGAVFVCMAGTRVDSHCFVPDVLRAGVRVLVTERDVEEELAASGLTEDEMGRVTILKTAEGRKSLALLSAARFGYPATGMITIGVTGTKGKTTTTHMIKAILEAAGKKVGMIGTTGTVINGQVTPTMNTTPESYELHRSFAKMAEAGCQYMIMEVSSQGIKMHRVDGISFDYGIFTNISPDHIGPDEHADFAEYLYCKSSLLNMCRIGLVNLNDGHFQEIVKDASCRLYTYRVKEDRETKADFEASNIRYVSRPDFVGTEFDVTGKLDMDVRLGIPGLFNVDNALAALCVCSFLGLPGERIVHALEHIRVNGRMEIVHTSSRCTVLVDYAHNAVSMESLLTTLRQYHPKRLVVVFGCGGNRSKDRRYSMGEIGGRLADLSIITADNSRYEKVEDIMADIRGSIEKTGGAFLEIPDRRDAIRHSILHAKPGDMIAVIGKGHEDYQEINGVRHHFLDREVIEETIKELGDEIQYDRNNG</sequence>
<evidence type="ECO:0000256" key="7">
    <source>
        <dbReference type="ARBA" id="ARBA00023316"/>
    </source>
</evidence>
<protein>
    <recommendedName>
        <fullName evidence="8">UDP-N-acetylmuramyl-tripeptide synthetase</fullName>
        <ecNumber evidence="8">6.3.2.-</ecNumber>
    </recommendedName>
    <alternativeName>
        <fullName evidence="8">UDP-MurNAc-tripeptide synthetase</fullName>
    </alternativeName>
</protein>
<dbReference type="PANTHER" id="PTHR23135">
    <property type="entry name" value="MUR LIGASE FAMILY MEMBER"/>
    <property type="match status" value="1"/>
</dbReference>
<comment type="PTM">
    <text evidence="8">Carboxylation is probably crucial for Mg(2+) binding and, consequently, for the gamma-phosphate positioning of ATP.</text>
</comment>
<dbReference type="EC" id="6.3.2.-" evidence="8"/>
<dbReference type="Proteomes" id="UP000013085">
    <property type="component" value="Unassembled WGS sequence"/>
</dbReference>
<evidence type="ECO:0000256" key="9">
    <source>
        <dbReference type="RuleBase" id="RU004135"/>
    </source>
</evidence>
<dbReference type="InterPro" id="IPR000713">
    <property type="entry name" value="Mur_ligase_N"/>
</dbReference>
<comment type="cofactor">
    <cofactor evidence="8">
        <name>Mg(2+)</name>
        <dbReference type="ChEBI" id="CHEBI:18420"/>
    </cofactor>
</comment>
<dbReference type="HAMAP" id="MF_00208">
    <property type="entry name" value="MurE"/>
    <property type="match status" value="1"/>
</dbReference>
<keyword evidence="8" id="KW-0963">Cytoplasm</keyword>
<evidence type="ECO:0000256" key="3">
    <source>
        <dbReference type="ARBA" id="ARBA00022618"/>
    </source>
</evidence>
<reference evidence="13 14" key="1">
    <citation type="submission" date="2013-01" db="EMBL/GenBank/DDBJ databases">
        <title>The Genome Sequence of Clostridium clostridioforme 90A8.</title>
        <authorList>
            <consortium name="The Broad Institute Genome Sequencing Platform"/>
            <person name="Earl A."/>
            <person name="Ward D."/>
            <person name="Feldgarden M."/>
            <person name="Gevers D."/>
            <person name="Courvalin P."/>
            <person name="Lambert T."/>
            <person name="Walker B."/>
            <person name="Young S.K."/>
            <person name="Zeng Q."/>
            <person name="Gargeya S."/>
            <person name="Fitzgerald M."/>
            <person name="Haas B."/>
            <person name="Abouelleil A."/>
            <person name="Alvarado L."/>
            <person name="Arachchi H.M."/>
            <person name="Berlin A.M."/>
            <person name="Chapman S.B."/>
            <person name="Dewar J."/>
            <person name="Goldberg J."/>
            <person name="Griggs A."/>
            <person name="Gujja S."/>
            <person name="Hansen M."/>
            <person name="Howarth C."/>
            <person name="Imamovic A."/>
            <person name="Larimer J."/>
            <person name="McCowan C."/>
            <person name="Murphy C."/>
            <person name="Neiman D."/>
            <person name="Pearson M."/>
            <person name="Priest M."/>
            <person name="Roberts A."/>
            <person name="Saif S."/>
            <person name="Shea T."/>
            <person name="Sisk P."/>
            <person name="Sykes S."/>
            <person name="Wortman J."/>
            <person name="Nusbaum C."/>
            <person name="Birren B."/>
        </authorList>
    </citation>
    <scope>NUCLEOTIDE SEQUENCE [LARGE SCALE GENOMIC DNA]</scope>
    <source>
        <strain evidence="13 14">90A8</strain>
    </source>
</reference>
<dbReference type="InterPro" id="IPR004101">
    <property type="entry name" value="Mur_ligase_C"/>
</dbReference>
<feature type="domain" description="Mur ligase C-terminal" evidence="11">
    <location>
        <begin position="346"/>
        <end position="473"/>
    </location>
</feature>
<keyword evidence="8" id="KW-0460">Magnesium</keyword>
<dbReference type="EMBL" id="AGYR01000022">
    <property type="protein sequence ID" value="ENZ15641.1"/>
    <property type="molecule type" value="Genomic_DNA"/>
</dbReference>
<evidence type="ECO:0000313" key="14">
    <source>
        <dbReference type="Proteomes" id="UP000013085"/>
    </source>
</evidence>
<dbReference type="Pfam" id="PF08245">
    <property type="entry name" value="Mur_ligase_M"/>
    <property type="match status" value="1"/>
</dbReference>
<keyword evidence="5 8" id="KW-0573">Peptidoglycan synthesis</keyword>
<keyword evidence="7 8" id="KW-0961">Cell wall biogenesis/degradation</keyword>
<evidence type="ECO:0000256" key="8">
    <source>
        <dbReference type="HAMAP-Rule" id="MF_00208"/>
    </source>
</evidence>
<comment type="pathway">
    <text evidence="1 8 9">Cell wall biogenesis; peptidoglycan biosynthesis.</text>
</comment>
<evidence type="ECO:0000256" key="6">
    <source>
        <dbReference type="ARBA" id="ARBA00023306"/>
    </source>
</evidence>
<keyword evidence="3 8" id="KW-0132">Cell division</keyword>
<feature type="binding site" evidence="8">
    <location>
        <position position="30"/>
    </location>
    <ligand>
        <name>UDP-N-acetyl-alpha-D-muramoyl-L-alanyl-D-glutamate</name>
        <dbReference type="ChEBI" id="CHEBI:83900"/>
    </ligand>
</feature>
<keyword evidence="4 8" id="KW-0133">Cell shape</keyword>
<dbReference type="SUPFAM" id="SSF53623">
    <property type="entry name" value="MurD-like peptide ligases, catalytic domain"/>
    <property type="match status" value="1"/>
</dbReference>
<evidence type="ECO:0000259" key="11">
    <source>
        <dbReference type="Pfam" id="PF02875"/>
    </source>
</evidence>
<dbReference type="GO" id="GO:0005737">
    <property type="term" value="C:cytoplasm"/>
    <property type="evidence" value="ECO:0007669"/>
    <property type="project" value="UniProtKB-SubCell"/>
</dbReference>
<dbReference type="UniPathway" id="UPA00219"/>
<dbReference type="InterPro" id="IPR005761">
    <property type="entry name" value="UDP-N-AcMur-Glu-dNH2Pim_ligase"/>
</dbReference>
<gene>
    <name evidence="8" type="primary">murE</name>
    <name evidence="13" type="ORF">HMPREF1090_02214</name>
</gene>
<accession>A0A0E2HBG1</accession>
<feature type="domain" description="Mur ligase N-terminal catalytic" evidence="10">
    <location>
        <begin position="23"/>
        <end position="71"/>
    </location>
</feature>
<dbReference type="InterPro" id="IPR035911">
    <property type="entry name" value="MurE/MurF_N"/>
</dbReference>
<evidence type="ECO:0000313" key="13">
    <source>
        <dbReference type="EMBL" id="ENZ15641.1"/>
    </source>
</evidence>
<evidence type="ECO:0000259" key="12">
    <source>
        <dbReference type="Pfam" id="PF08245"/>
    </source>
</evidence>
<dbReference type="HOGENOM" id="CLU_022291_4_1_9"/>
<comment type="similarity">
    <text evidence="2 8">Belongs to the MurCDEF family. MurE subfamily.</text>
</comment>
<dbReference type="InterPro" id="IPR036565">
    <property type="entry name" value="Mur-like_cat_sf"/>
</dbReference>
<keyword evidence="8" id="KW-0547">Nucleotide-binding</keyword>